<proteinExistence type="predicted"/>
<gene>
    <name evidence="2" type="ORF">AB8B22_07365</name>
</gene>
<dbReference type="RefSeq" id="WP_369710627.1">
    <property type="nucleotide sequence ID" value="NZ_CP165644.1"/>
</dbReference>
<sequence length="190" mass="22219">MKKAFLLILSAICLNSCHALVIRPLTEATVAVIGAPFYAVGKLLPKKDEQDYGKYREGYRAYKVEEYKDRIDKLMSDILQREWEKTTFFSGFVDTDYHTEQILLPKGLVVEKDVLVDKETGYGLPVHFLKDEYPCYFDTKKGIYDLKSKEEYFIKGNRRDYFRIESETEKGNLLEKMILEKNNVQRGCKQ</sequence>
<evidence type="ECO:0000256" key="1">
    <source>
        <dbReference type="SAM" id="SignalP"/>
    </source>
</evidence>
<dbReference type="KEGG" id="lrug:AB8B22_07365"/>
<accession>A0AB39VEX3</accession>
<evidence type="ECO:0000313" key="2">
    <source>
        <dbReference type="EMBL" id="XDU66235.1"/>
    </source>
</evidence>
<feature type="chain" id="PRO_5044320072" description="Lipoprotein" evidence="1">
    <location>
        <begin position="20"/>
        <end position="190"/>
    </location>
</feature>
<name>A0AB39VEX3_9FUSO</name>
<dbReference type="EMBL" id="CP165644">
    <property type="protein sequence ID" value="XDU66235.1"/>
    <property type="molecule type" value="Genomic_DNA"/>
</dbReference>
<keyword evidence="1" id="KW-0732">Signal</keyword>
<feature type="signal peptide" evidence="1">
    <location>
        <begin position="1"/>
        <end position="19"/>
    </location>
</feature>
<evidence type="ECO:0008006" key="3">
    <source>
        <dbReference type="Google" id="ProtNLM"/>
    </source>
</evidence>
<organism evidence="2">
    <name type="scientific">Leptotrichia rugosa</name>
    <dbReference type="NCBI Taxonomy" id="3239302"/>
    <lineage>
        <taxon>Bacteria</taxon>
        <taxon>Fusobacteriati</taxon>
        <taxon>Fusobacteriota</taxon>
        <taxon>Fusobacteriia</taxon>
        <taxon>Fusobacteriales</taxon>
        <taxon>Leptotrichiaceae</taxon>
        <taxon>Leptotrichia</taxon>
    </lineage>
</organism>
<protein>
    <recommendedName>
        <fullName evidence="3">Lipoprotein</fullName>
    </recommendedName>
</protein>
<dbReference type="AlphaFoldDB" id="A0AB39VEX3"/>
<reference evidence="2" key="1">
    <citation type="submission" date="2024-07" db="EMBL/GenBank/DDBJ databases">
        <authorList>
            <person name="Li X.-J."/>
            <person name="Wang X."/>
        </authorList>
    </citation>
    <scope>NUCLEOTIDE SEQUENCE</scope>
    <source>
        <strain evidence="2">HSP-334</strain>
    </source>
</reference>